<proteinExistence type="predicted"/>
<dbReference type="EMBL" id="GETE01000922">
    <property type="protein sequence ID" value="JAT78859.1"/>
    <property type="molecule type" value="Transcribed_RNA"/>
</dbReference>
<reference evidence="1" key="1">
    <citation type="submission" date="2016-07" db="EMBL/GenBank/DDBJ databases">
        <title>Salivary Glands transcriptome analysis on engorged females of Ornithodoros brasiliensis (Acari:Argasidae).</title>
        <authorList>
            <person name="Simons S.M."/>
            <person name="Carvalho E."/>
            <person name="Junqueira-de-Azevedo I."/>
            <person name="Ho P.L."/>
            <person name="Giovanni D."/>
            <person name="Mendonca R."/>
            <person name="Onofrio V."/>
            <person name="Landulfo G."/>
            <person name="Ramirez D."/>
            <person name="Barros-Battesti D."/>
        </authorList>
    </citation>
    <scope>NUCLEOTIDE SEQUENCE</scope>
    <source>
        <strain evidence="1">Female</strain>
        <tissue evidence="1">Salivary gland</tissue>
    </source>
</reference>
<accession>A0A1D2AI31</accession>
<organism evidence="1">
    <name type="scientific">Ornithodoros brasiliensis</name>
    <name type="common">Mouro tick</name>
    <dbReference type="NCBI Taxonomy" id="888526"/>
    <lineage>
        <taxon>Eukaryota</taxon>
        <taxon>Metazoa</taxon>
        <taxon>Ecdysozoa</taxon>
        <taxon>Arthropoda</taxon>
        <taxon>Chelicerata</taxon>
        <taxon>Arachnida</taxon>
        <taxon>Acari</taxon>
        <taxon>Parasitiformes</taxon>
        <taxon>Ixodida</taxon>
        <taxon>Ixodoidea</taxon>
        <taxon>Argasidae</taxon>
        <taxon>Ornithodorinae</taxon>
        <taxon>Ornithodoros</taxon>
    </lineage>
</organism>
<name>A0A1D2AI31_ORNBR</name>
<feature type="non-terminal residue" evidence="1">
    <location>
        <position position="1"/>
    </location>
</feature>
<protein>
    <submittedName>
        <fullName evidence="1">Uncharacterized protein</fullName>
    </submittedName>
</protein>
<sequence>NFRIKRDAVLRRFKLCGQITMCERGTAGNLRINRDFELGEFELPRSYCTKKCYGISET</sequence>
<evidence type="ECO:0000313" key="1">
    <source>
        <dbReference type="EMBL" id="JAT78859.1"/>
    </source>
</evidence>
<dbReference type="AlphaFoldDB" id="A0A1D2AI31"/>